<dbReference type="RefSeq" id="WP_207338586.1">
    <property type="nucleotide sequence ID" value="NZ_JAFMYU010000034.1"/>
</dbReference>
<comment type="caution">
    <text evidence="1">The sequence shown here is derived from an EMBL/GenBank/DDBJ whole genome shotgun (WGS) entry which is preliminary data.</text>
</comment>
<gene>
    <name evidence="1" type="ORF">J2I48_26665</name>
</gene>
<reference evidence="1 2" key="1">
    <citation type="submission" date="2021-03" db="EMBL/GenBank/DDBJ databases">
        <title>Fibrella sp. HMF5036 genome sequencing and assembly.</title>
        <authorList>
            <person name="Kang H."/>
            <person name="Kim H."/>
            <person name="Bae S."/>
            <person name="Joh K."/>
        </authorList>
    </citation>
    <scope>NUCLEOTIDE SEQUENCE [LARGE SCALE GENOMIC DNA]</scope>
    <source>
        <strain evidence="1 2">HMF5036</strain>
    </source>
</reference>
<dbReference type="Pfam" id="PF09912">
    <property type="entry name" value="DUF2141"/>
    <property type="match status" value="1"/>
</dbReference>
<dbReference type="AlphaFoldDB" id="A0A939GD29"/>
<keyword evidence="2" id="KW-1185">Reference proteome</keyword>
<dbReference type="InterPro" id="IPR018673">
    <property type="entry name" value="DUF2141"/>
</dbReference>
<protein>
    <submittedName>
        <fullName evidence="1">DUF2141 domain-containing protein</fullName>
    </submittedName>
</protein>
<organism evidence="1 2">
    <name type="scientific">Fibrella aquatilis</name>
    <dbReference type="NCBI Taxonomy" id="2817059"/>
    <lineage>
        <taxon>Bacteria</taxon>
        <taxon>Pseudomonadati</taxon>
        <taxon>Bacteroidota</taxon>
        <taxon>Cytophagia</taxon>
        <taxon>Cytophagales</taxon>
        <taxon>Spirosomataceae</taxon>
        <taxon>Fibrella</taxon>
    </lineage>
</organism>
<evidence type="ECO:0000313" key="1">
    <source>
        <dbReference type="EMBL" id="MBO0934620.1"/>
    </source>
</evidence>
<evidence type="ECO:0000313" key="2">
    <source>
        <dbReference type="Proteomes" id="UP000664795"/>
    </source>
</evidence>
<name>A0A939GD29_9BACT</name>
<sequence length="139" mass="15193">MSIFLAALLALPRPAPNPPNKATLTVEIRNIRDNEGRIQLGLFKPSAGFPDKAKPFDTRMIAATKGSVQLVFAVEPGEYALAAYHDINSNGKLDTRLLGIPKEPYGFSNNVRPRMSAPSFADCKVVIGHDNKVIHIQLK</sequence>
<proteinExistence type="predicted"/>
<dbReference type="EMBL" id="JAFMYU010000034">
    <property type="protein sequence ID" value="MBO0934620.1"/>
    <property type="molecule type" value="Genomic_DNA"/>
</dbReference>
<dbReference type="Proteomes" id="UP000664795">
    <property type="component" value="Unassembled WGS sequence"/>
</dbReference>
<accession>A0A939GD29</accession>